<evidence type="ECO:0000256" key="1">
    <source>
        <dbReference type="SAM" id="Phobius"/>
    </source>
</evidence>
<name>A0A2W7C9Y8_9HYPH</name>
<dbReference type="InterPro" id="IPR011990">
    <property type="entry name" value="TPR-like_helical_dom_sf"/>
</dbReference>
<dbReference type="SUPFAM" id="SSF48452">
    <property type="entry name" value="TPR-like"/>
    <property type="match status" value="1"/>
</dbReference>
<evidence type="ECO:0000313" key="3">
    <source>
        <dbReference type="Proteomes" id="UP000248616"/>
    </source>
</evidence>
<protein>
    <recommendedName>
        <fullName evidence="4">Adenylate cyclase</fullName>
    </recommendedName>
</protein>
<dbReference type="RefSeq" id="WP_111544214.1">
    <property type="nucleotide sequence ID" value="NZ_MZXV01000026.1"/>
</dbReference>
<gene>
    <name evidence="2" type="ORF">B5V02_10770</name>
</gene>
<keyword evidence="1" id="KW-0472">Membrane</keyword>
<proteinExistence type="predicted"/>
<dbReference type="OrthoDB" id="100177at2"/>
<keyword evidence="3" id="KW-1185">Reference proteome</keyword>
<reference evidence="3" key="1">
    <citation type="submission" date="2017-03" db="EMBL/GenBank/DDBJ databases">
        <authorList>
            <person name="Safronova V.I."/>
            <person name="Sazanova A.L."/>
            <person name="Chirak E.R."/>
        </authorList>
    </citation>
    <scope>NUCLEOTIDE SEQUENCE [LARGE SCALE GENOMIC DNA]</scope>
    <source>
        <strain evidence="3">Ach-343</strain>
    </source>
</reference>
<evidence type="ECO:0008006" key="4">
    <source>
        <dbReference type="Google" id="ProtNLM"/>
    </source>
</evidence>
<dbReference type="AlphaFoldDB" id="A0A2W7C9Y8"/>
<organism evidence="2 3">
    <name type="scientific">Mesorhizobium kowhaii</name>
    <dbReference type="NCBI Taxonomy" id="1300272"/>
    <lineage>
        <taxon>Bacteria</taxon>
        <taxon>Pseudomonadati</taxon>
        <taxon>Pseudomonadota</taxon>
        <taxon>Alphaproteobacteria</taxon>
        <taxon>Hyphomicrobiales</taxon>
        <taxon>Phyllobacteriaceae</taxon>
        <taxon>Mesorhizobium</taxon>
    </lineage>
</organism>
<dbReference type="Proteomes" id="UP000248616">
    <property type="component" value="Unassembled WGS sequence"/>
</dbReference>
<evidence type="ECO:0000313" key="2">
    <source>
        <dbReference type="EMBL" id="PZV38528.1"/>
    </source>
</evidence>
<dbReference type="Gene3D" id="1.25.40.10">
    <property type="entry name" value="Tetratricopeptide repeat domain"/>
    <property type="match status" value="1"/>
</dbReference>
<dbReference type="EMBL" id="MZXV01000026">
    <property type="protein sequence ID" value="PZV38528.1"/>
    <property type="molecule type" value="Genomic_DNA"/>
</dbReference>
<keyword evidence="1" id="KW-1133">Transmembrane helix</keyword>
<keyword evidence="1" id="KW-0812">Transmembrane</keyword>
<comment type="caution">
    <text evidence="2">The sequence shown here is derived from an EMBL/GenBank/DDBJ whole genome shotgun (WGS) entry which is preliminary data.</text>
</comment>
<feature type="transmembrane region" description="Helical" evidence="1">
    <location>
        <begin position="152"/>
        <end position="172"/>
    </location>
</feature>
<accession>A0A2W7C9Y8</accession>
<sequence length="573" mass="62475">MVIEAETSAPGEQMLSPDACRAQLALILNSADFDATGREHRFLRHVVEEALSGRGDRIKAYSIAVEVFGRGEAFDPQTDPIVRIEAGHLRRALERYYLTAGHTDPILITIPKGGYVPAFSLRSLPVLPSPLAPVVSAAIADRRARRLRSRPLLSAVLVAFLAAGASVLVWWWHAARAGAPETPRVLVESFDDLTGTNAAAAIASGLKQEVVSQLSKFKDIVVVESAAKEEDPSTAPPRFVLAGSVNLSVDTFLLRVRLLNRADGSVLWAESYDGGLKVAELMEAQTDIARNVSTSLAQAYGVIFQADANLLVDNPPDDWAAYSCTLSFYAYRADLDAESRSSVRACLEKAVDRFPNYATAWGLLSLIYIDDYRFEFPSDAALSAAAIERALAAARRSVGIEPVNIRGRQAEMLALYFNKEIDAALKVGKQALTINPNDTEFMGEYGERLAVSGNWRDGCQLIAEARQRNPGSSAYYEADLALCAYFSGDYPQAAMWIKKTPAPSNPIYHLIAAAAFGEGGYKIEADREVAWLNQNQPDLVKNMRQMVSTRLARSQDVEFVIGSLRKAGLDIKG</sequence>